<dbReference type="Pfam" id="PF00300">
    <property type="entry name" value="His_Phos_1"/>
    <property type="match status" value="1"/>
</dbReference>
<dbReference type="InterPro" id="IPR013078">
    <property type="entry name" value="His_Pase_superF_clade-1"/>
</dbReference>
<organism evidence="1 2">
    <name type="scientific">Benzoatithermus flavus</name>
    <dbReference type="NCBI Taxonomy" id="3108223"/>
    <lineage>
        <taxon>Bacteria</taxon>
        <taxon>Pseudomonadati</taxon>
        <taxon>Pseudomonadota</taxon>
        <taxon>Alphaproteobacteria</taxon>
        <taxon>Geminicoccales</taxon>
        <taxon>Geminicoccaceae</taxon>
        <taxon>Benzoatithermus</taxon>
    </lineage>
</organism>
<accession>A0ABU8XPS0</accession>
<proteinExistence type="predicted"/>
<evidence type="ECO:0000313" key="2">
    <source>
        <dbReference type="Proteomes" id="UP001375743"/>
    </source>
</evidence>
<dbReference type="CDD" id="cd07040">
    <property type="entry name" value="HP"/>
    <property type="match status" value="1"/>
</dbReference>
<comment type="caution">
    <text evidence="1">The sequence shown here is derived from an EMBL/GenBank/DDBJ whole genome shotgun (WGS) entry which is preliminary data.</text>
</comment>
<dbReference type="PANTHER" id="PTHR47623">
    <property type="entry name" value="OS09G0287300 PROTEIN"/>
    <property type="match status" value="1"/>
</dbReference>
<reference evidence="1 2" key="1">
    <citation type="submission" date="2024-01" db="EMBL/GenBank/DDBJ databases">
        <title>Multi-omics insights into the function and evolution of sodium benzoate biodegradation pathways in Benzoatithermus flavus gen. nov., sp. nov. from hot spring.</title>
        <authorList>
            <person name="Hu C.-J."/>
            <person name="Li W.-J."/>
        </authorList>
    </citation>
    <scope>NUCLEOTIDE SEQUENCE [LARGE SCALE GENOMIC DNA]</scope>
    <source>
        <strain evidence="1 2">SYSU G07066</strain>
    </source>
</reference>
<sequence length="172" mass="19374">MLELLLFRHAKSRRDQRGIEDHERDLAPRGEAAAPRMGRLLREEGRIPDLVLCSSARRAERTWRLAAAELGAAAPEAFFSRELYMVPPERLLEGIRRHGGEARRLMLVGHNPGLQELALLLVGEGKAGPRARLAEKFPTAAIACITFDAPGWDRLRPHSGRLEAFWRSRDLD</sequence>
<dbReference type="Proteomes" id="UP001375743">
    <property type="component" value="Unassembled WGS sequence"/>
</dbReference>
<evidence type="ECO:0000313" key="1">
    <source>
        <dbReference type="EMBL" id="MEK0082364.1"/>
    </source>
</evidence>
<name>A0ABU8XPS0_9PROT</name>
<dbReference type="PANTHER" id="PTHR47623:SF1">
    <property type="entry name" value="OS09G0287300 PROTEIN"/>
    <property type="match status" value="1"/>
</dbReference>
<dbReference type="Gene3D" id="3.40.50.1240">
    <property type="entry name" value="Phosphoglycerate mutase-like"/>
    <property type="match status" value="1"/>
</dbReference>
<gene>
    <name evidence="1" type="ORF">U1T56_04330</name>
</gene>
<dbReference type="RefSeq" id="WP_418158216.1">
    <property type="nucleotide sequence ID" value="NZ_JBBLZC010000003.1"/>
</dbReference>
<dbReference type="EMBL" id="JBBLZC010000003">
    <property type="protein sequence ID" value="MEK0082364.1"/>
    <property type="molecule type" value="Genomic_DNA"/>
</dbReference>
<keyword evidence="2" id="KW-1185">Reference proteome</keyword>
<dbReference type="InterPro" id="IPR029033">
    <property type="entry name" value="His_PPase_superfam"/>
</dbReference>
<protein>
    <submittedName>
        <fullName evidence="1">Histidine phosphatase family protein</fullName>
    </submittedName>
</protein>
<dbReference type="SUPFAM" id="SSF53254">
    <property type="entry name" value="Phosphoglycerate mutase-like"/>
    <property type="match status" value="1"/>
</dbReference>